<feature type="transmembrane region" description="Helical" evidence="1">
    <location>
        <begin position="20"/>
        <end position="40"/>
    </location>
</feature>
<dbReference type="Proteomes" id="UP000285567">
    <property type="component" value="Unassembled WGS sequence"/>
</dbReference>
<protein>
    <submittedName>
        <fullName evidence="2">Uncharacterized protein</fullName>
    </submittedName>
</protein>
<comment type="caution">
    <text evidence="2">The sequence shown here is derived from an EMBL/GenBank/DDBJ whole genome shotgun (WGS) entry which is preliminary data.</text>
</comment>
<proteinExistence type="predicted"/>
<dbReference type="EMBL" id="QXUL01000007">
    <property type="protein sequence ID" value="RIN12369.1"/>
    <property type="molecule type" value="Genomic_DNA"/>
</dbReference>
<keyword evidence="3" id="KW-1185">Reference proteome</keyword>
<dbReference type="RefSeq" id="WP_107558765.1">
    <property type="nucleotide sequence ID" value="NZ_QXUL01000007.1"/>
</dbReference>
<keyword evidence="1" id="KW-0812">Transmembrane</keyword>
<evidence type="ECO:0000313" key="3">
    <source>
        <dbReference type="Proteomes" id="UP000285567"/>
    </source>
</evidence>
<sequence>MKYKYASNKALKYPKTKKCFDILVVIGLLLLLIKFGLFIYVKTSGNDIGFLNNDILYSILPLLIMIIGVAGSEVLNRKPK</sequence>
<accession>A0A418IRC3</accession>
<reference evidence="2 3" key="1">
    <citation type="journal article" date="2016" name="Front. Microbiol.">
        <title>Comprehensive Phylogenetic Analysis of Bovine Non-aureus Staphylococci Species Based on Whole-Genome Sequencing.</title>
        <authorList>
            <person name="Naushad S."/>
            <person name="Barkema H.W."/>
            <person name="Luby C."/>
            <person name="Condas L.A."/>
            <person name="Nobrega D.B."/>
            <person name="Carson D.A."/>
            <person name="De Buck J."/>
        </authorList>
    </citation>
    <scope>NUCLEOTIDE SEQUENCE [LARGE SCALE GENOMIC DNA]</scope>
    <source>
        <strain evidence="2 3">SNUC 102</strain>
    </source>
</reference>
<dbReference type="AlphaFoldDB" id="A0A418IRC3"/>
<name>A0A418IRC3_STAXY</name>
<gene>
    <name evidence="2" type="ORF">BU097_02245</name>
</gene>
<keyword evidence="1" id="KW-0472">Membrane</keyword>
<evidence type="ECO:0000256" key="1">
    <source>
        <dbReference type="SAM" id="Phobius"/>
    </source>
</evidence>
<feature type="transmembrane region" description="Helical" evidence="1">
    <location>
        <begin position="55"/>
        <end position="75"/>
    </location>
</feature>
<organism evidence="2 3">
    <name type="scientific">Staphylococcus xylosus</name>
    <dbReference type="NCBI Taxonomy" id="1288"/>
    <lineage>
        <taxon>Bacteria</taxon>
        <taxon>Bacillati</taxon>
        <taxon>Bacillota</taxon>
        <taxon>Bacilli</taxon>
        <taxon>Bacillales</taxon>
        <taxon>Staphylococcaceae</taxon>
        <taxon>Staphylococcus</taxon>
    </lineage>
</organism>
<evidence type="ECO:0000313" key="2">
    <source>
        <dbReference type="EMBL" id="RIN12369.1"/>
    </source>
</evidence>
<keyword evidence="1" id="KW-1133">Transmembrane helix</keyword>